<gene>
    <name evidence="1" type="ORF">NIES21_21030</name>
</gene>
<dbReference type="OrthoDB" id="490743at2"/>
<reference evidence="1 2" key="1">
    <citation type="submission" date="2017-06" db="EMBL/GenBank/DDBJ databases">
        <title>Genome sequencing of cyanobaciteial culture collection at National Institute for Environmental Studies (NIES).</title>
        <authorList>
            <person name="Hirose Y."/>
            <person name="Shimura Y."/>
            <person name="Fujisawa T."/>
            <person name="Nakamura Y."/>
            <person name="Kawachi M."/>
        </authorList>
    </citation>
    <scope>NUCLEOTIDE SEQUENCE [LARGE SCALE GENOMIC DNA]</scope>
    <source>
        <strain evidence="1 2">NIES-21</strain>
    </source>
</reference>
<protein>
    <submittedName>
        <fullName evidence="1">Uncharacterized protein</fullName>
    </submittedName>
</protein>
<accession>A0A1Z4GG11</accession>
<proteinExistence type="predicted"/>
<dbReference type="AlphaFoldDB" id="A0A1Z4GG11"/>
<keyword evidence="2" id="KW-1185">Reference proteome</keyword>
<dbReference type="EMBL" id="AP018174">
    <property type="protein sequence ID" value="BAY16278.1"/>
    <property type="molecule type" value="Genomic_DNA"/>
</dbReference>
<name>A0A1Z4GG11_9CYAN</name>
<evidence type="ECO:0000313" key="1">
    <source>
        <dbReference type="EMBL" id="BAY16278.1"/>
    </source>
</evidence>
<evidence type="ECO:0000313" key="2">
    <source>
        <dbReference type="Proteomes" id="UP000218287"/>
    </source>
</evidence>
<dbReference type="Proteomes" id="UP000218287">
    <property type="component" value="Chromosome"/>
</dbReference>
<organism evidence="1 2">
    <name type="scientific">Anabaenopsis circularis NIES-21</name>
    <dbReference type="NCBI Taxonomy" id="1085406"/>
    <lineage>
        <taxon>Bacteria</taxon>
        <taxon>Bacillati</taxon>
        <taxon>Cyanobacteriota</taxon>
        <taxon>Cyanophyceae</taxon>
        <taxon>Nostocales</taxon>
        <taxon>Nodulariaceae</taxon>
        <taxon>Anabaenopsis</taxon>
    </lineage>
</organism>
<sequence>MVKSINYIIKADKTRHLASLSVMLSAQLYKLSVLCKLMEFRFYKGKQVNTTDDKSKSNPNFEYYLILRNNKIYSLNSRKAKVSTQKTITGSCKINDQLKSLTKIIGGHSVCQIYTMQNRQHSSKAINSLLKLDRSTLGKCRYTSLELAMRSPALTAASIANFRIDNFVKVVSHVHNQEQYL</sequence>